<dbReference type="SUPFAM" id="SSF52833">
    <property type="entry name" value="Thioredoxin-like"/>
    <property type="match status" value="1"/>
</dbReference>
<reference evidence="2" key="1">
    <citation type="journal article" date="2014" name="Front. Microbiol.">
        <title>High frequency of phylogenetically diverse reductive dehalogenase-homologous genes in deep subseafloor sedimentary metagenomes.</title>
        <authorList>
            <person name="Kawai M."/>
            <person name="Futagami T."/>
            <person name="Toyoda A."/>
            <person name="Takaki Y."/>
            <person name="Nishi S."/>
            <person name="Hori S."/>
            <person name="Arai W."/>
            <person name="Tsubouchi T."/>
            <person name="Morono Y."/>
            <person name="Uchiyama I."/>
            <person name="Ito T."/>
            <person name="Fujiyama A."/>
            <person name="Inagaki F."/>
            <person name="Takami H."/>
        </authorList>
    </citation>
    <scope>NUCLEOTIDE SEQUENCE</scope>
    <source>
        <strain evidence="2">Expedition CK06-06</strain>
    </source>
</reference>
<gene>
    <name evidence="2" type="ORF">S01H1_79680</name>
</gene>
<accession>X0ZYX2</accession>
<evidence type="ECO:0000259" key="1">
    <source>
        <dbReference type="Pfam" id="PF13462"/>
    </source>
</evidence>
<proteinExistence type="predicted"/>
<dbReference type="Pfam" id="PF13462">
    <property type="entry name" value="Thioredoxin_4"/>
    <property type="match status" value="1"/>
</dbReference>
<dbReference type="Gene3D" id="3.40.30.10">
    <property type="entry name" value="Glutaredoxin"/>
    <property type="match status" value="1"/>
</dbReference>
<feature type="domain" description="Thioredoxin-like fold" evidence="1">
    <location>
        <begin position="6"/>
        <end position="67"/>
    </location>
</feature>
<evidence type="ECO:0000313" key="2">
    <source>
        <dbReference type="EMBL" id="GAG53231.1"/>
    </source>
</evidence>
<dbReference type="InterPro" id="IPR036249">
    <property type="entry name" value="Thioredoxin-like_sf"/>
</dbReference>
<dbReference type="AlphaFoldDB" id="X0ZYX2"/>
<protein>
    <recommendedName>
        <fullName evidence="1">Thioredoxin-like fold domain-containing protein</fullName>
    </recommendedName>
</protein>
<dbReference type="EMBL" id="BARS01053741">
    <property type="protein sequence ID" value="GAG53231.1"/>
    <property type="molecule type" value="Genomic_DNA"/>
</dbReference>
<organism evidence="2">
    <name type="scientific">marine sediment metagenome</name>
    <dbReference type="NCBI Taxonomy" id="412755"/>
    <lineage>
        <taxon>unclassified sequences</taxon>
        <taxon>metagenomes</taxon>
        <taxon>ecological metagenomes</taxon>
    </lineage>
</organism>
<name>X0ZYX2_9ZZZZ</name>
<comment type="caution">
    <text evidence="2">The sequence shown here is derived from an EMBL/GenBank/DDBJ whole genome shotgun (WGS) entry which is preliminary data.</text>
</comment>
<sequence length="69" mass="7436">MINLIKQAGISEEDFNACLTNQAILDGVNWVKNRGAQEFGVGSTPTFFFDGEMKAGVLSIEEIDDILGG</sequence>
<dbReference type="InterPro" id="IPR012336">
    <property type="entry name" value="Thioredoxin-like_fold"/>
</dbReference>